<dbReference type="PROSITE" id="PS51257">
    <property type="entry name" value="PROKAR_LIPOPROTEIN"/>
    <property type="match status" value="1"/>
</dbReference>
<evidence type="ECO:0000256" key="6">
    <source>
        <dbReference type="ARBA" id="ARBA00023136"/>
    </source>
</evidence>
<evidence type="ECO:0000256" key="7">
    <source>
        <dbReference type="RuleBase" id="RU363032"/>
    </source>
</evidence>
<reference evidence="9 10" key="1">
    <citation type="submission" date="2018-11" db="EMBL/GenBank/DDBJ databases">
        <title>Rufibacter latericius sp. nov., isolated from water in Baiyang Lake.</title>
        <authorList>
            <person name="Yang Y."/>
        </authorList>
    </citation>
    <scope>NUCLEOTIDE SEQUENCE [LARGE SCALE GENOMIC DNA]</scope>
    <source>
        <strain evidence="9 10">MCC P1</strain>
    </source>
</reference>
<dbReference type="OrthoDB" id="24153at2"/>
<gene>
    <name evidence="9" type="ORF">EFA69_15035</name>
</gene>
<keyword evidence="4 7" id="KW-0812">Transmembrane</keyword>
<evidence type="ECO:0000256" key="4">
    <source>
        <dbReference type="ARBA" id="ARBA00022692"/>
    </source>
</evidence>
<sequence>MNFRSVSLSLLKFLFTLWLTVSCVFLLSRLLPAINAPKGMQEADTVIYGAANAATLAKVKSDYLKRNGLLDPLFYIDISLKGKVLAAQLKPDELDKVWVEKAVLRHGFNQVAKFYGVWNDWKKLVPDTVHSTLTHHLLLWTNDNAPIARAAPYQEITKLLKAQPSLESAQLLSHWQNLQNQRAPLYYHLPAVQWQGTNNAYHHWLMNLLQGNLGTSTQDYQQVSARISHAIGTTVIIGLLGLIMATAVAYFVGFYFAHHSRGIATRLALKVLYLLDSIPAFLIALLVLTIYVVAGGSMLPIFPQEGSFIAHTASLLSNPSVVLGSVCIALLVTPHLTLQLHRSLEEQLGQLYYRTARAKGLSQKETLKKHIMPNALLPSLTLLSEVTIGIMAGALVIEITFSLPGLGNLLAQSILTADYPVIVGITLLLLIFRQVVVSLTHFAFVLLDPRLRNG</sequence>
<name>A0A3M9MPI5_9BACT</name>
<dbReference type="AlphaFoldDB" id="A0A3M9MPI5"/>
<feature type="transmembrane region" description="Helical" evidence="7">
    <location>
        <begin position="308"/>
        <end position="332"/>
    </location>
</feature>
<dbReference type="PANTHER" id="PTHR30465">
    <property type="entry name" value="INNER MEMBRANE ABC TRANSPORTER"/>
    <property type="match status" value="1"/>
</dbReference>
<dbReference type="EMBL" id="RJJE01000017">
    <property type="protein sequence ID" value="RNI27444.1"/>
    <property type="molecule type" value="Genomic_DNA"/>
</dbReference>
<dbReference type="InterPro" id="IPR035906">
    <property type="entry name" value="MetI-like_sf"/>
</dbReference>
<dbReference type="Proteomes" id="UP000271010">
    <property type="component" value="Unassembled WGS sequence"/>
</dbReference>
<evidence type="ECO:0000256" key="3">
    <source>
        <dbReference type="ARBA" id="ARBA00022475"/>
    </source>
</evidence>
<dbReference type="Gene3D" id="1.10.3720.10">
    <property type="entry name" value="MetI-like"/>
    <property type="match status" value="1"/>
</dbReference>
<keyword evidence="6 7" id="KW-0472">Membrane</keyword>
<keyword evidence="10" id="KW-1185">Reference proteome</keyword>
<dbReference type="CDD" id="cd06261">
    <property type="entry name" value="TM_PBP2"/>
    <property type="match status" value="1"/>
</dbReference>
<evidence type="ECO:0000313" key="10">
    <source>
        <dbReference type="Proteomes" id="UP000271010"/>
    </source>
</evidence>
<proteinExistence type="inferred from homology"/>
<comment type="caution">
    <text evidence="9">The sequence shown here is derived from an EMBL/GenBank/DDBJ whole genome shotgun (WGS) entry which is preliminary data.</text>
</comment>
<evidence type="ECO:0000313" key="9">
    <source>
        <dbReference type="EMBL" id="RNI27444.1"/>
    </source>
</evidence>
<dbReference type="RefSeq" id="WP_123133912.1">
    <property type="nucleotide sequence ID" value="NZ_RJJE01000017.1"/>
</dbReference>
<keyword evidence="3" id="KW-1003">Cell membrane</keyword>
<dbReference type="Pfam" id="PF00528">
    <property type="entry name" value="BPD_transp_1"/>
    <property type="match status" value="1"/>
</dbReference>
<dbReference type="GO" id="GO:0055085">
    <property type="term" value="P:transmembrane transport"/>
    <property type="evidence" value="ECO:0007669"/>
    <property type="project" value="InterPro"/>
</dbReference>
<evidence type="ECO:0000259" key="8">
    <source>
        <dbReference type="PROSITE" id="PS50928"/>
    </source>
</evidence>
<comment type="similarity">
    <text evidence="7">Belongs to the binding-protein-dependent transport system permease family.</text>
</comment>
<organism evidence="9 10">
    <name type="scientific">Rufibacter immobilis</name>
    <dbReference type="NCBI Taxonomy" id="1348778"/>
    <lineage>
        <taxon>Bacteria</taxon>
        <taxon>Pseudomonadati</taxon>
        <taxon>Bacteroidota</taxon>
        <taxon>Cytophagia</taxon>
        <taxon>Cytophagales</taxon>
        <taxon>Hymenobacteraceae</taxon>
        <taxon>Rufibacter</taxon>
    </lineage>
</organism>
<feature type="transmembrane region" description="Helical" evidence="7">
    <location>
        <begin position="375"/>
        <end position="401"/>
    </location>
</feature>
<dbReference type="InterPro" id="IPR000515">
    <property type="entry name" value="MetI-like"/>
</dbReference>
<comment type="subcellular location">
    <subcellularLocation>
        <location evidence="1 7">Cell membrane</location>
        <topology evidence="1 7">Multi-pass membrane protein</topology>
    </subcellularLocation>
</comment>
<evidence type="ECO:0000256" key="5">
    <source>
        <dbReference type="ARBA" id="ARBA00022989"/>
    </source>
</evidence>
<protein>
    <submittedName>
        <fullName evidence="9">ABC transporter permease</fullName>
    </submittedName>
</protein>
<accession>A0A3M9MPI5</accession>
<keyword evidence="5 7" id="KW-1133">Transmembrane helix</keyword>
<feature type="transmembrane region" description="Helical" evidence="7">
    <location>
        <begin position="278"/>
        <end position="302"/>
    </location>
</feature>
<dbReference type="PANTHER" id="PTHR30465:SF0">
    <property type="entry name" value="OLIGOPEPTIDE TRANSPORT SYSTEM PERMEASE PROTEIN APPB"/>
    <property type="match status" value="1"/>
</dbReference>
<dbReference type="SUPFAM" id="SSF161098">
    <property type="entry name" value="MetI-like"/>
    <property type="match status" value="1"/>
</dbReference>
<dbReference type="GO" id="GO:0005886">
    <property type="term" value="C:plasma membrane"/>
    <property type="evidence" value="ECO:0007669"/>
    <property type="project" value="UniProtKB-SubCell"/>
</dbReference>
<keyword evidence="2 7" id="KW-0813">Transport</keyword>
<feature type="transmembrane region" description="Helical" evidence="7">
    <location>
        <begin position="235"/>
        <end position="257"/>
    </location>
</feature>
<dbReference type="PROSITE" id="PS50928">
    <property type="entry name" value="ABC_TM1"/>
    <property type="match status" value="1"/>
</dbReference>
<evidence type="ECO:0000256" key="1">
    <source>
        <dbReference type="ARBA" id="ARBA00004651"/>
    </source>
</evidence>
<evidence type="ECO:0000256" key="2">
    <source>
        <dbReference type="ARBA" id="ARBA00022448"/>
    </source>
</evidence>
<feature type="domain" description="ABC transmembrane type-1" evidence="8">
    <location>
        <begin position="231"/>
        <end position="440"/>
    </location>
</feature>
<feature type="transmembrane region" description="Helical" evidence="7">
    <location>
        <begin position="421"/>
        <end position="447"/>
    </location>
</feature>